<reference evidence="4" key="1">
    <citation type="submission" date="2022-10" db="EMBL/GenBank/DDBJ databases">
        <title>Genome assembly of Pristionchus species.</title>
        <authorList>
            <person name="Yoshida K."/>
            <person name="Sommer R.J."/>
        </authorList>
    </citation>
    <scope>NUCLEOTIDE SEQUENCE [LARGE SCALE GENOMIC DNA]</scope>
    <source>
        <strain evidence="4">RS5460</strain>
    </source>
</reference>
<dbReference type="PANTHER" id="PTHR12039:SF0">
    <property type="entry name" value="NICOTINAMIDE-NUCLEOTIDE ADENYLYLTRANSFERASE"/>
    <property type="match status" value="1"/>
</dbReference>
<feature type="region of interest" description="Disordered" evidence="1">
    <location>
        <begin position="447"/>
        <end position="472"/>
    </location>
</feature>
<evidence type="ECO:0000259" key="2">
    <source>
        <dbReference type="Pfam" id="PF01467"/>
    </source>
</evidence>
<dbReference type="Pfam" id="PF01467">
    <property type="entry name" value="CTP_transf_like"/>
    <property type="match status" value="1"/>
</dbReference>
<feature type="compositionally biased region" description="Polar residues" evidence="1">
    <location>
        <begin position="366"/>
        <end position="381"/>
    </location>
</feature>
<feature type="compositionally biased region" description="Low complexity" evidence="1">
    <location>
        <begin position="333"/>
        <end position="359"/>
    </location>
</feature>
<dbReference type="GO" id="GO:0000309">
    <property type="term" value="F:nicotinamide-nucleotide adenylyltransferase activity"/>
    <property type="evidence" value="ECO:0007669"/>
    <property type="project" value="TreeGrafter"/>
</dbReference>
<dbReference type="SUPFAM" id="SSF52374">
    <property type="entry name" value="Nucleotidylyl transferase"/>
    <property type="match status" value="1"/>
</dbReference>
<accession>A0AAN5IFJ8</accession>
<feature type="non-terminal residue" evidence="3">
    <location>
        <position position="1"/>
    </location>
</feature>
<keyword evidence="4" id="KW-1185">Reference proteome</keyword>
<dbReference type="GO" id="GO:0004515">
    <property type="term" value="F:nicotinate-nucleotide adenylyltransferase activity"/>
    <property type="evidence" value="ECO:0007669"/>
    <property type="project" value="TreeGrafter"/>
</dbReference>
<evidence type="ECO:0000256" key="1">
    <source>
        <dbReference type="SAM" id="MobiDB-lite"/>
    </source>
</evidence>
<dbReference type="Proteomes" id="UP001328107">
    <property type="component" value="Unassembled WGS sequence"/>
</dbReference>
<dbReference type="PANTHER" id="PTHR12039">
    <property type="entry name" value="NICOTINAMIDE MONONUCLEOTIDE ADENYLYLTRANSFERASE"/>
    <property type="match status" value="1"/>
</dbReference>
<proteinExistence type="predicted"/>
<comment type="caution">
    <text evidence="3">The sequence shown here is derived from an EMBL/GenBank/DDBJ whole genome shotgun (WGS) entry which is preliminary data.</text>
</comment>
<dbReference type="AlphaFoldDB" id="A0AAN5IFJ8"/>
<dbReference type="InterPro" id="IPR051182">
    <property type="entry name" value="Euk_NMN_adenylyltrnsfrase"/>
</dbReference>
<sequence length="622" mass="69293">QKLPCHCVPYPLIPPSGAAMEAGDGATTLLAGRKVALIATGAFNPPHFAHLRILERARDYLERVENANVVVGYMSAVGDSSGILELAPAKHRLRMIEIALKKNEWIRPGSWEANQARQPSLQEILRHYEKEVQNDHGDEALLILLCGGDFLEAHANCDSYQLANDGVESAVESYRLIVVSRPGFDAAKSVYLVDGLRRNEANIHIIDDETFPNGLSSTRVRTAIRRGENVRYSLPDKVLSYINHHRLYQTSSLQRRAHLREVEASCEIPPVPPRPVLAQQQLPIPPPPKRTTSVKVDIPRVPPRMSLSMHSNLSTQPTQTIKPSNSAGDVWKSTSTQSQASTDSSESPRQSEKSSTSKTTPEHRMTQSMTEHASPSSSTRFSPKLTVGGAINVIRCEIPPKSPDYDNVTIDELLEASNCWAHYMNDQYKQIQNRPRIPADRVISAKEAKEKTTNCSPTKGPKKLLRPFMRSNSKNNNLNNKCEEKCNCAELYEQDFYGYREMLNERKCDCGSYLGPGEDDPRLMAVHANRPIRRENGTAEPTQRSIQSTGAEGNDRKSIREQRSIRFATNMTKSMDSIPSMKVNGGDPMSQSMNPSGFASDDNQVTLSFTRYRLSSTPETTV</sequence>
<evidence type="ECO:0000313" key="4">
    <source>
        <dbReference type="Proteomes" id="UP001328107"/>
    </source>
</evidence>
<dbReference type="InterPro" id="IPR014729">
    <property type="entry name" value="Rossmann-like_a/b/a_fold"/>
</dbReference>
<dbReference type="InterPro" id="IPR004821">
    <property type="entry name" value="Cyt_trans-like"/>
</dbReference>
<protein>
    <recommendedName>
        <fullName evidence="2">Cytidyltransferase-like domain-containing protein</fullName>
    </recommendedName>
</protein>
<organism evidence="3 4">
    <name type="scientific">Pristionchus mayeri</name>
    <dbReference type="NCBI Taxonomy" id="1317129"/>
    <lineage>
        <taxon>Eukaryota</taxon>
        <taxon>Metazoa</taxon>
        <taxon>Ecdysozoa</taxon>
        <taxon>Nematoda</taxon>
        <taxon>Chromadorea</taxon>
        <taxon>Rhabditida</taxon>
        <taxon>Rhabditina</taxon>
        <taxon>Diplogasteromorpha</taxon>
        <taxon>Diplogasteroidea</taxon>
        <taxon>Neodiplogasteridae</taxon>
        <taxon>Pristionchus</taxon>
    </lineage>
</organism>
<feature type="region of interest" description="Disordered" evidence="1">
    <location>
        <begin position="271"/>
        <end position="383"/>
    </location>
</feature>
<dbReference type="Gene3D" id="3.40.50.620">
    <property type="entry name" value="HUPs"/>
    <property type="match status" value="1"/>
</dbReference>
<feature type="domain" description="Cytidyltransferase-like" evidence="2">
    <location>
        <begin position="38"/>
        <end position="222"/>
    </location>
</feature>
<feature type="region of interest" description="Disordered" evidence="1">
    <location>
        <begin position="531"/>
        <end position="561"/>
    </location>
</feature>
<feature type="compositionally biased region" description="Polar residues" evidence="1">
    <location>
        <begin position="308"/>
        <end position="327"/>
    </location>
</feature>
<evidence type="ECO:0000313" key="3">
    <source>
        <dbReference type="EMBL" id="GMR61081.1"/>
    </source>
</evidence>
<feature type="region of interest" description="Disordered" evidence="1">
    <location>
        <begin position="576"/>
        <end position="602"/>
    </location>
</feature>
<feature type="compositionally biased region" description="Polar residues" evidence="1">
    <location>
        <begin position="539"/>
        <end position="551"/>
    </location>
</feature>
<feature type="compositionally biased region" description="Polar residues" evidence="1">
    <location>
        <begin position="589"/>
        <end position="602"/>
    </location>
</feature>
<dbReference type="GO" id="GO:0009435">
    <property type="term" value="P:NAD+ biosynthetic process"/>
    <property type="evidence" value="ECO:0007669"/>
    <property type="project" value="TreeGrafter"/>
</dbReference>
<gene>
    <name evidence="3" type="ORF">PMAYCL1PPCAC_31276</name>
</gene>
<dbReference type="EMBL" id="BTRK01000006">
    <property type="protein sequence ID" value="GMR61081.1"/>
    <property type="molecule type" value="Genomic_DNA"/>
</dbReference>
<name>A0AAN5IFJ8_9BILA</name>